<feature type="region of interest" description="Disordered" evidence="1">
    <location>
        <begin position="23"/>
        <end position="64"/>
    </location>
</feature>
<comment type="caution">
    <text evidence="3">The sequence shown here is derived from an EMBL/GenBank/DDBJ whole genome shotgun (WGS) entry which is preliminary data.</text>
</comment>
<name>A0A4Q1RKS4_9FIRM</name>
<dbReference type="EMBL" id="SDKC01000001">
    <property type="protein sequence ID" value="RXS76407.1"/>
    <property type="molecule type" value="Genomic_DNA"/>
</dbReference>
<evidence type="ECO:0000256" key="2">
    <source>
        <dbReference type="SAM" id="SignalP"/>
    </source>
</evidence>
<keyword evidence="2" id="KW-0732">Signal</keyword>
<evidence type="ECO:0000313" key="3">
    <source>
        <dbReference type="EMBL" id="RXS76407.1"/>
    </source>
</evidence>
<dbReference type="PROSITE" id="PS51257">
    <property type="entry name" value="PROKAR_LIPOPROTEIN"/>
    <property type="match status" value="1"/>
</dbReference>
<feature type="compositionally biased region" description="Acidic residues" evidence="1">
    <location>
        <begin position="28"/>
        <end position="51"/>
    </location>
</feature>
<proteinExistence type="predicted"/>
<keyword evidence="4" id="KW-1185">Reference proteome</keyword>
<feature type="chain" id="PRO_5020227935" description="DUF4352 domain-containing protein" evidence="2">
    <location>
        <begin position="19"/>
        <end position="214"/>
    </location>
</feature>
<dbReference type="Proteomes" id="UP000290106">
    <property type="component" value="Unassembled WGS sequence"/>
</dbReference>
<gene>
    <name evidence="3" type="ORF">ETP43_15170</name>
</gene>
<organism evidence="3 4">
    <name type="scientific">Blautia faecicola</name>
    <dbReference type="NCBI Taxonomy" id="2509240"/>
    <lineage>
        <taxon>Bacteria</taxon>
        <taxon>Bacillati</taxon>
        <taxon>Bacillota</taxon>
        <taxon>Clostridia</taxon>
        <taxon>Lachnospirales</taxon>
        <taxon>Lachnospiraceae</taxon>
        <taxon>Blautia</taxon>
    </lineage>
</organism>
<reference evidence="3 4" key="1">
    <citation type="submission" date="2019-01" db="EMBL/GenBank/DDBJ databases">
        <title>Blautia sp. nov. KGMB01111 isolated human feces.</title>
        <authorList>
            <person name="Park J.-E."/>
            <person name="Kim J.-S."/>
            <person name="Park S.-H."/>
        </authorList>
    </citation>
    <scope>NUCLEOTIDE SEQUENCE [LARGE SCALE GENOMIC DNA]</scope>
    <source>
        <strain evidence="3 4">KGMB01111</strain>
    </source>
</reference>
<dbReference type="AlphaFoldDB" id="A0A4Q1RKS4"/>
<dbReference type="RefSeq" id="WP_129259060.1">
    <property type="nucleotide sequence ID" value="NZ_SDKC01000001.1"/>
</dbReference>
<dbReference type="OrthoDB" id="1902227at2"/>
<feature type="signal peptide" evidence="2">
    <location>
        <begin position="1"/>
        <end position="18"/>
    </location>
</feature>
<sequence>MRRKIMMTGILAMSMVFAACGSGASTEVEQEDTEVMQEETPEAEDEPEVTETPEATVTPEESPEAMVTAAPDDEEVQKEETMQAIPQDLTPVAAQYQVYEGTYKDINLNEAMSADGGSNSYCQIEVSNITDQSFDFTVYQMTDGNKKEVLDTRTATFVEDGTKAVSEKGGTNLVFTFPDSWNALPKVVEMQVSGLDVLEGNSYVNNNVPGYEFG</sequence>
<accession>A0A4Q1RKS4</accession>
<evidence type="ECO:0000313" key="4">
    <source>
        <dbReference type="Proteomes" id="UP000290106"/>
    </source>
</evidence>
<evidence type="ECO:0008006" key="5">
    <source>
        <dbReference type="Google" id="ProtNLM"/>
    </source>
</evidence>
<protein>
    <recommendedName>
        <fullName evidence="5">DUF4352 domain-containing protein</fullName>
    </recommendedName>
</protein>
<evidence type="ECO:0000256" key="1">
    <source>
        <dbReference type="SAM" id="MobiDB-lite"/>
    </source>
</evidence>